<protein>
    <recommendedName>
        <fullName evidence="2">histidine kinase</fullName>
        <ecNumber evidence="2">2.7.13.3</ecNumber>
    </recommendedName>
</protein>
<dbReference type="SUPFAM" id="SSF47384">
    <property type="entry name" value="Homodimeric domain of signal transducing histidine kinase"/>
    <property type="match status" value="1"/>
</dbReference>
<dbReference type="SMART" id="SM00388">
    <property type="entry name" value="HisKA"/>
    <property type="match status" value="1"/>
</dbReference>
<dbReference type="InterPro" id="IPR005467">
    <property type="entry name" value="His_kinase_dom"/>
</dbReference>
<name>K9YMY6_CYASC</name>
<dbReference type="PANTHER" id="PTHR43547">
    <property type="entry name" value="TWO-COMPONENT HISTIDINE KINASE"/>
    <property type="match status" value="1"/>
</dbReference>
<evidence type="ECO:0000259" key="6">
    <source>
        <dbReference type="PROSITE" id="PS50109"/>
    </source>
</evidence>
<reference evidence="8" key="1">
    <citation type="journal article" date="2013" name="Proc. Natl. Acad. Sci. U.S.A.">
        <title>Improving the coverage of the cyanobacterial phylum using diversity-driven genome sequencing.</title>
        <authorList>
            <person name="Shih P.M."/>
            <person name="Wu D."/>
            <person name="Latifi A."/>
            <person name="Axen S.D."/>
            <person name="Fewer D.P."/>
            <person name="Talla E."/>
            <person name="Calteau A."/>
            <person name="Cai F."/>
            <person name="Tandeau de Marsac N."/>
            <person name="Rippka R."/>
            <person name="Herdman M."/>
            <person name="Sivonen K."/>
            <person name="Coursin T."/>
            <person name="Laurent T."/>
            <person name="Goodwin L."/>
            <person name="Nolan M."/>
            <person name="Davenport K.W."/>
            <person name="Han C.S."/>
            <person name="Rubin E.M."/>
            <person name="Eisen J.A."/>
            <person name="Woyke T."/>
            <person name="Gugger M."/>
            <person name="Kerfeld C.A."/>
        </authorList>
    </citation>
    <scope>NUCLEOTIDE SEQUENCE [LARGE SCALE GENOMIC DNA]</scope>
    <source>
        <strain evidence="8">ATCC 29140 / PCC 7202</strain>
    </source>
</reference>
<evidence type="ECO:0000313" key="7">
    <source>
        <dbReference type="EMBL" id="AFZ48219.1"/>
    </source>
</evidence>
<keyword evidence="8" id="KW-1185">Reference proteome</keyword>
<dbReference type="CDD" id="cd00082">
    <property type="entry name" value="HisKA"/>
    <property type="match status" value="1"/>
</dbReference>
<dbReference type="BioCyc" id="CSTA292563:G1353-2274-MONOMER"/>
<dbReference type="HOGENOM" id="CLU_040649_0_0_3"/>
<dbReference type="KEGG" id="csn:Cyast_2270"/>
<evidence type="ECO:0000256" key="5">
    <source>
        <dbReference type="ARBA" id="ARBA00023012"/>
    </source>
</evidence>
<dbReference type="Gene3D" id="3.30.565.10">
    <property type="entry name" value="Histidine kinase-like ATPase, C-terminal domain"/>
    <property type="match status" value="1"/>
</dbReference>
<dbReference type="eggNOG" id="COG2205">
    <property type="taxonomic scope" value="Bacteria"/>
</dbReference>
<dbReference type="Pfam" id="PF00512">
    <property type="entry name" value="HisKA"/>
    <property type="match status" value="1"/>
</dbReference>
<dbReference type="STRING" id="292563.Cyast_2270"/>
<dbReference type="Gene3D" id="1.10.287.130">
    <property type="match status" value="1"/>
</dbReference>
<organism evidence="7 8">
    <name type="scientific">Cyanobacterium stanieri (strain ATCC 29140 / PCC 7202)</name>
    <dbReference type="NCBI Taxonomy" id="292563"/>
    <lineage>
        <taxon>Bacteria</taxon>
        <taxon>Bacillati</taxon>
        <taxon>Cyanobacteriota</taxon>
        <taxon>Cyanophyceae</taxon>
        <taxon>Oscillatoriophycideae</taxon>
        <taxon>Chroococcales</taxon>
        <taxon>Geminocystaceae</taxon>
        <taxon>Cyanobacterium</taxon>
    </lineage>
</organism>
<feature type="domain" description="Histidine kinase" evidence="6">
    <location>
        <begin position="256"/>
        <end position="470"/>
    </location>
</feature>
<keyword evidence="5" id="KW-0902">Two-component regulatory system</keyword>
<dbReference type="EMBL" id="CP003940">
    <property type="protein sequence ID" value="AFZ48219.1"/>
    <property type="molecule type" value="Genomic_DNA"/>
</dbReference>
<dbReference type="PANTHER" id="PTHR43547:SF2">
    <property type="entry name" value="HYBRID SIGNAL TRANSDUCTION HISTIDINE KINASE C"/>
    <property type="match status" value="1"/>
</dbReference>
<dbReference type="InterPro" id="IPR036890">
    <property type="entry name" value="HATPase_C_sf"/>
</dbReference>
<dbReference type="Proteomes" id="UP000010483">
    <property type="component" value="Chromosome"/>
</dbReference>
<sequence>MIVSDPLSLKLTNLFPSNGSFNAQFVDVPREKTELKAQQEWDSAIASIQQLLRLTIAPQPPKTTQGVVISSPTPAITHTELLNNLEIAVFSPSLEGKMILPACEKNTVVTQQLFSPINIPLQQQDSLNNEDFCLILTNEFSCLFVKGTNLQGQSLFNFSFDPNLIHQAWVLLRKKLVINYQYQEKYLQELINKFSPKIPDYKIVSQFSQSLMENLRLIDLKSSEAITKKEPKQRRQSISLKKTPLPPYPEIELLQALTHEIRTPLTSIKTLTKLLQKKAKSSPDLAKYIEMIEQECTEQINRMDLIFRVAELEATPHKQKEVNLVPICLEQILNQTIPIWKRQAQRRNIVLDFIVPQKLPQVVSDPVILTQMLGGLMEKFTRNIPSGGHFQVLVLPSGDQLKLQFLSESNLNSNQVKCLGKLLLFQPETGSLSLNPDVTKHIFNVLGGKLIIKQKQDKGEVLTVFLPLGKQKQLTMEK</sequence>
<evidence type="ECO:0000256" key="2">
    <source>
        <dbReference type="ARBA" id="ARBA00012438"/>
    </source>
</evidence>
<keyword evidence="4 7" id="KW-0808">Transferase</keyword>
<dbReference type="InterPro" id="IPR003661">
    <property type="entry name" value="HisK_dim/P_dom"/>
</dbReference>
<keyword evidence="3" id="KW-0597">Phosphoprotein</keyword>
<keyword evidence="4 7" id="KW-0418">Kinase</keyword>
<evidence type="ECO:0000256" key="1">
    <source>
        <dbReference type="ARBA" id="ARBA00000085"/>
    </source>
</evidence>
<accession>K9YMY6</accession>
<evidence type="ECO:0000313" key="8">
    <source>
        <dbReference type="Proteomes" id="UP000010483"/>
    </source>
</evidence>
<dbReference type="PROSITE" id="PS50109">
    <property type="entry name" value="HIS_KIN"/>
    <property type="match status" value="1"/>
</dbReference>
<dbReference type="GO" id="GO:0000155">
    <property type="term" value="F:phosphorelay sensor kinase activity"/>
    <property type="evidence" value="ECO:0007669"/>
    <property type="project" value="InterPro"/>
</dbReference>
<evidence type="ECO:0000256" key="3">
    <source>
        <dbReference type="ARBA" id="ARBA00022553"/>
    </source>
</evidence>
<dbReference type="AlphaFoldDB" id="K9YMY6"/>
<dbReference type="EC" id="2.7.13.3" evidence="2"/>
<dbReference type="InterPro" id="IPR036097">
    <property type="entry name" value="HisK_dim/P_sf"/>
</dbReference>
<gene>
    <name evidence="7" type="ordered locus">Cyast_2270</name>
</gene>
<evidence type="ECO:0000256" key="4">
    <source>
        <dbReference type="ARBA" id="ARBA00022777"/>
    </source>
</evidence>
<proteinExistence type="predicted"/>
<dbReference type="SUPFAM" id="SSF55874">
    <property type="entry name" value="ATPase domain of HSP90 chaperone/DNA topoisomerase II/histidine kinase"/>
    <property type="match status" value="1"/>
</dbReference>
<comment type="catalytic activity">
    <reaction evidence="1">
        <text>ATP + protein L-histidine = ADP + protein N-phospho-L-histidine.</text>
        <dbReference type="EC" id="2.7.13.3"/>
    </reaction>
</comment>